<sequence>MVVPSLASPALILWCGIALRFHATDKTAASFIGTFFNSSVRRNVTCRTPASSPCRYQWVINFSFSLYDAHPRQIYLRLDIDHASRLRSSDRLQWFSFSSWGGHRQL</sequence>
<name>A0A067SQR1_GALM3</name>
<dbReference type="HOGENOM" id="CLU_2223473_0_0_1"/>
<evidence type="ECO:0000256" key="1">
    <source>
        <dbReference type="SAM" id="SignalP"/>
    </source>
</evidence>
<organism evidence="2 3">
    <name type="scientific">Galerina marginata (strain CBS 339.88)</name>
    <dbReference type="NCBI Taxonomy" id="685588"/>
    <lineage>
        <taxon>Eukaryota</taxon>
        <taxon>Fungi</taxon>
        <taxon>Dikarya</taxon>
        <taxon>Basidiomycota</taxon>
        <taxon>Agaricomycotina</taxon>
        <taxon>Agaricomycetes</taxon>
        <taxon>Agaricomycetidae</taxon>
        <taxon>Agaricales</taxon>
        <taxon>Agaricineae</taxon>
        <taxon>Strophariaceae</taxon>
        <taxon>Galerina</taxon>
    </lineage>
</organism>
<feature type="signal peptide" evidence="1">
    <location>
        <begin position="1"/>
        <end position="29"/>
    </location>
</feature>
<dbReference type="AlphaFoldDB" id="A0A067SQR1"/>
<proteinExistence type="predicted"/>
<reference evidence="3" key="1">
    <citation type="journal article" date="2014" name="Proc. Natl. Acad. Sci. U.S.A.">
        <title>Extensive sampling of basidiomycete genomes demonstrates inadequacy of the white-rot/brown-rot paradigm for wood decay fungi.</title>
        <authorList>
            <person name="Riley R."/>
            <person name="Salamov A.A."/>
            <person name="Brown D.W."/>
            <person name="Nagy L.G."/>
            <person name="Floudas D."/>
            <person name="Held B.W."/>
            <person name="Levasseur A."/>
            <person name="Lombard V."/>
            <person name="Morin E."/>
            <person name="Otillar R."/>
            <person name="Lindquist E.A."/>
            <person name="Sun H."/>
            <person name="LaButti K.M."/>
            <person name="Schmutz J."/>
            <person name="Jabbour D."/>
            <person name="Luo H."/>
            <person name="Baker S.E."/>
            <person name="Pisabarro A.G."/>
            <person name="Walton J.D."/>
            <person name="Blanchette R.A."/>
            <person name="Henrissat B."/>
            <person name="Martin F."/>
            <person name="Cullen D."/>
            <person name="Hibbett D.S."/>
            <person name="Grigoriev I.V."/>
        </authorList>
    </citation>
    <scope>NUCLEOTIDE SEQUENCE [LARGE SCALE GENOMIC DNA]</scope>
    <source>
        <strain evidence="3">CBS 339.88</strain>
    </source>
</reference>
<evidence type="ECO:0000313" key="3">
    <source>
        <dbReference type="Proteomes" id="UP000027222"/>
    </source>
</evidence>
<accession>A0A067SQR1</accession>
<keyword evidence="3" id="KW-1185">Reference proteome</keyword>
<protein>
    <recommendedName>
        <fullName evidence="4">Secreted protein</fullName>
    </recommendedName>
</protein>
<evidence type="ECO:0000313" key="2">
    <source>
        <dbReference type="EMBL" id="KDR73236.1"/>
    </source>
</evidence>
<gene>
    <name evidence="2" type="ORF">GALMADRAFT_725715</name>
</gene>
<dbReference type="Proteomes" id="UP000027222">
    <property type="component" value="Unassembled WGS sequence"/>
</dbReference>
<dbReference type="EMBL" id="KL142386">
    <property type="protein sequence ID" value="KDR73236.1"/>
    <property type="molecule type" value="Genomic_DNA"/>
</dbReference>
<keyword evidence="1" id="KW-0732">Signal</keyword>
<feature type="chain" id="PRO_5001648548" description="Secreted protein" evidence="1">
    <location>
        <begin position="30"/>
        <end position="106"/>
    </location>
</feature>
<evidence type="ECO:0008006" key="4">
    <source>
        <dbReference type="Google" id="ProtNLM"/>
    </source>
</evidence>